<accession>A0ABR2KFA7</accession>
<reference evidence="2 3" key="1">
    <citation type="submission" date="2024-04" db="EMBL/GenBank/DDBJ databases">
        <title>Tritrichomonas musculus Genome.</title>
        <authorList>
            <person name="Alves-Ferreira E."/>
            <person name="Grigg M."/>
            <person name="Lorenzi H."/>
            <person name="Galac M."/>
        </authorList>
    </citation>
    <scope>NUCLEOTIDE SEQUENCE [LARGE SCALE GENOMIC DNA]</scope>
    <source>
        <strain evidence="2 3">EAF2021</strain>
    </source>
</reference>
<sequence>MLNYKIAKDEPISKESDSRETPDDEINFFISNSTKNDLNIWIDLIEKFDDNQPQFGYKVDEILIQNSIKTIQISDESIQKCILQFIYRILQNSKYTRDLFDNLQLHIMICSILSESASDSLKFISFNILDTYLNSINEDDNVAIQWADIILKKINPLIIDSNQNKNTILSTILSISTFLLEKGTFSVEEMHQYFIFYSTLIPNLSVVDLYYGIHNLEIILRRYPCFYKQLETSYPQAIDFIYSTLSIQFPDIVISSLNILSPSIPSNLDYFLNRTVCFENEKYSFIQLCLKQIQNNDNMKLAFTITKCLIEICSISPEACNQVVKAGFLRCNDLFRYGFTVQKNLIQIVRQVVQKIPVTFDKYTVSFISNLLNSYISSDDPFCIIGVLDIVIALLKTKFIFDQQLIEDISQLINQASDESIPEIVDKASFIIKEINDHENQVQ</sequence>
<name>A0ABR2KFA7_9EUKA</name>
<evidence type="ECO:0000313" key="2">
    <source>
        <dbReference type="EMBL" id="KAK8889759.1"/>
    </source>
</evidence>
<dbReference type="SUPFAM" id="SSF48371">
    <property type="entry name" value="ARM repeat"/>
    <property type="match status" value="1"/>
</dbReference>
<comment type="caution">
    <text evidence="2">The sequence shown here is derived from an EMBL/GenBank/DDBJ whole genome shotgun (WGS) entry which is preliminary data.</text>
</comment>
<dbReference type="EMBL" id="JAPFFF010000005">
    <property type="protein sequence ID" value="KAK8889759.1"/>
    <property type="molecule type" value="Genomic_DNA"/>
</dbReference>
<gene>
    <name evidence="2" type="ORF">M9Y10_034513</name>
</gene>
<evidence type="ECO:0000313" key="3">
    <source>
        <dbReference type="Proteomes" id="UP001470230"/>
    </source>
</evidence>
<feature type="region of interest" description="Disordered" evidence="1">
    <location>
        <begin position="1"/>
        <end position="21"/>
    </location>
</feature>
<dbReference type="Proteomes" id="UP001470230">
    <property type="component" value="Unassembled WGS sequence"/>
</dbReference>
<keyword evidence="3" id="KW-1185">Reference proteome</keyword>
<dbReference type="InterPro" id="IPR016024">
    <property type="entry name" value="ARM-type_fold"/>
</dbReference>
<proteinExistence type="predicted"/>
<organism evidence="2 3">
    <name type="scientific">Tritrichomonas musculus</name>
    <dbReference type="NCBI Taxonomy" id="1915356"/>
    <lineage>
        <taxon>Eukaryota</taxon>
        <taxon>Metamonada</taxon>
        <taxon>Parabasalia</taxon>
        <taxon>Tritrichomonadida</taxon>
        <taxon>Tritrichomonadidae</taxon>
        <taxon>Tritrichomonas</taxon>
    </lineage>
</organism>
<evidence type="ECO:0008006" key="4">
    <source>
        <dbReference type="Google" id="ProtNLM"/>
    </source>
</evidence>
<evidence type="ECO:0000256" key="1">
    <source>
        <dbReference type="SAM" id="MobiDB-lite"/>
    </source>
</evidence>
<protein>
    <recommendedName>
        <fullName evidence="4">PH domain-containing protein</fullName>
    </recommendedName>
</protein>